<comment type="similarity">
    <text evidence="4 10">Belongs to the glycosyl hydrolase 10 (cellulase F) family.</text>
</comment>
<gene>
    <name evidence="13" type="ORF">CKAH01_01873</name>
</gene>
<dbReference type="AlphaFoldDB" id="A0AAE0D1A2"/>
<evidence type="ECO:0000313" key="13">
    <source>
        <dbReference type="EMBL" id="KAK2735492.1"/>
    </source>
</evidence>
<sequence length="374" mass="41821">MHLQSLTVPLLAASLPLASAQLEYYAKKAGLLYFGAATDSPGQRERAGLEASYTQYDAILDDINEFGQTTPTNGQKWLFTEPEPGVFNYTEGEIVSSIAEENGQLLRCHALVWHSQLAPWVETTEWTPEELEEVIVRHITNVAGHWKGRCYAWDVVNEALEDDGTWRQSVFYKVLGEDYIKLAFRTAAEVDPDAKLYYNDYNLESVSAKSEAARGIVKMLQADGIRIDGIGMQAHLVAHRAPTLDQQIEVISSYAELGVEVALTELDVRIELPVNETNLEWQKEAYKASVGACVQVPACVGITIWDFYDPFSWVPYTFEGEGAALLWFDDFSKHPAYDGALEALKNKTAPPCRRRRGLDSGKSRKLFRVPGGFM</sequence>
<dbReference type="Gene3D" id="3.20.20.80">
    <property type="entry name" value="Glycosidases"/>
    <property type="match status" value="1"/>
</dbReference>
<dbReference type="PANTHER" id="PTHR31490">
    <property type="entry name" value="GLYCOSYL HYDROLASE"/>
    <property type="match status" value="1"/>
</dbReference>
<comment type="subcellular location">
    <subcellularLocation>
        <location evidence="2">Secreted</location>
    </subcellularLocation>
</comment>
<keyword evidence="8 10" id="KW-0119">Carbohydrate metabolism</keyword>
<dbReference type="SMART" id="SM00633">
    <property type="entry name" value="Glyco_10"/>
    <property type="match status" value="1"/>
</dbReference>
<dbReference type="Proteomes" id="UP001281614">
    <property type="component" value="Unassembled WGS sequence"/>
</dbReference>
<keyword evidence="6" id="KW-0858">Xylan degradation</keyword>
<dbReference type="GO" id="GO:0031176">
    <property type="term" value="F:endo-1,4-beta-xylanase activity"/>
    <property type="evidence" value="ECO:0007669"/>
    <property type="project" value="UniProtKB-EC"/>
</dbReference>
<feature type="chain" id="PRO_5042018018" description="Beta-xylanase" evidence="11">
    <location>
        <begin position="21"/>
        <end position="374"/>
    </location>
</feature>
<protein>
    <recommendedName>
        <fullName evidence="10">Beta-xylanase</fullName>
        <ecNumber evidence="10">3.2.1.8</ecNumber>
    </recommendedName>
</protein>
<evidence type="ECO:0000256" key="7">
    <source>
        <dbReference type="ARBA" id="ARBA00022801"/>
    </source>
</evidence>
<evidence type="ECO:0000256" key="9">
    <source>
        <dbReference type="ARBA" id="ARBA00023326"/>
    </source>
</evidence>
<reference evidence="13" key="1">
    <citation type="submission" date="2023-02" db="EMBL/GenBank/DDBJ databases">
        <title>Colletotrichum kahawae CIFC_Que2 genome sequencing and assembly.</title>
        <authorList>
            <person name="Baroncelli R."/>
        </authorList>
    </citation>
    <scope>NUCLEOTIDE SEQUENCE</scope>
    <source>
        <strain evidence="13">CIFC_Que2</strain>
    </source>
</reference>
<dbReference type="Pfam" id="PF00331">
    <property type="entry name" value="Glyco_hydro_10"/>
    <property type="match status" value="1"/>
</dbReference>
<keyword evidence="9 10" id="KW-0624">Polysaccharide degradation</keyword>
<name>A0AAE0D1A2_COLKA</name>
<organism evidence="13 14">
    <name type="scientific">Colletotrichum kahawae</name>
    <name type="common">Coffee berry disease fungus</name>
    <dbReference type="NCBI Taxonomy" id="34407"/>
    <lineage>
        <taxon>Eukaryota</taxon>
        <taxon>Fungi</taxon>
        <taxon>Dikarya</taxon>
        <taxon>Ascomycota</taxon>
        <taxon>Pezizomycotina</taxon>
        <taxon>Sordariomycetes</taxon>
        <taxon>Hypocreomycetidae</taxon>
        <taxon>Glomerellales</taxon>
        <taxon>Glomerellaceae</taxon>
        <taxon>Colletotrichum</taxon>
        <taxon>Colletotrichum gloeosporioides species complex</taxon>
    </lineage>
</organism>
<dbReference type="InterPro" id="IPR044846">
    <property type="entry name" value="GH10"/>
</dbReference>
<evidence type="ECO:0000259" key="12">
    <source>
        <dbReference type="PROSITE" id="PS51760"/>
    </source>
</evidence>
<keyword evidence="10" id="KW-0326">Glycosidase</keyword>
<evidence type="ECO:0000256" key="11">
    <source>
        <dbReference type="SAM" id="SignalP"/>
    </source>
</evidence>
<comment type="catalytic activity">
    <reaction evidence="1 10">
        <text>Endohydrolysis of (1-&gt;4)-beta-D-xylosidic linkages in xylans.</text>
        <dbReference type="EC" id="3.2.1.8"/>
    </reaction>
</comment>
<comment type="pathway">
    <text evidence="3">Glycan degradation; xylan degradation.</text>
</comment>
<dbReference type="PRINTS" id="PR00134">
    <property type="entry name" value="GLHYDRLASE10"/>
</dbReference>
<dbReference type="GO" id="GO:0045493">
    <property type="term" value="P:xylan catabolic process"/>
    <property type="evidence" value="ECO:0007669"/>
    <property type="project" value="UniProtKB-KW"/>
</dbReference>
<dbReference type="EC" id="3.2.1.8" evidence="10"/>
<keyword evidence="11" id="KW-0732">Signal</keyword>
<evidence type="ECO:0000256" key="5">
    <source>
        <dbReference type="ARBA" id="ARBA00022525"/>
    </source>
</evidence>
<evidence type="ECO:0000256" key="2">
    <source>
        <dbReference type="ARBA" id="ARBA00004613"/>
    </source>
</evidence>
<dbReference type="InterPro" id="IPR017853">
    <property type="entry name" value="GH"/>
</dbReference>
<evidence type="ECO:0000256" key="1">
    <source>
        <dbReference type="ARBA" id="ARBA00000681"/>
    </source>
</evidence>
<evidence type="ECO:0000313" key="14">
    <source>
        <dbReference type="Proteomes" id="UP001281614"/>
    </source>
</evidence>
<evidence type="ECO:0000256" key="8">
    <source>
        <dbReference type="ARBA" id="ARBA00023277"/>
    </source>
</evidence>
<keyword evidence="14" id="KW-1185">Reference proteome</keyword>
<accession>A0AAE0D1A2</accession>
<keyword evidence="7 10" id="KW-0378">Hydrolase</keyword>
<feature type="signal peptide" evidence="11">
    <location>
        <begin position="1"/>
        <end position="20"/>
    </location>
</feature>
<dbReference type="EMBL" id="VYYT01000444">
    <property type="protein sequence ID" value="KAK2735492.1"/>
    <property type="molecule type" value="Genomic_DNA"/>
</dbReference>
<evidence type="ECO:0000256" key="6">
    <source>
        <dbReference type="ARBA" id="ARBA00022651"/>
    </source>
</evidence>
<feature type="domain" description="GH10" evidence="12">
    <location>
        <begin position="43"/>
        <end position="343"/>
    </location>
</feature>
<dbReference type="PROSITE" id="PS51760">
    <property type="entry name" value="GH10_2"/>
    <property type="match status" value="1"/>
</dbReference>
<evidence type="ECO:0000256" key="3">
    <source>
        <dbReference type="ARBA" id="ARBA00004851"/>
    </source>
</evidence>
<dbReference type="InterPro" id="IPR001000">
    <property type="entry name" value="GH10_dom"/>
</dbReference>
<comment type="caution">
    <text evidence="13">The sequence shown here is derived from an EMBL/GenBank/DDBJ whole genome shotgun (WGS) entry which is preliminary data.</text>
</comment>
<proteinExistence type="inferred from homology"/>
<dbReference type="GO" id="GO:0005576">
    <property type="term" value="C:extracellular region"/>
    <property type="evidence" value="ECO:0007669"/>
    <property type="project" value="UniProtKB-SubCell"/>
</dbReference>
<keyword evidence="5" id="KW-0964">Secreted</keyword>
<evidence type="ECO:0000256" key="4">
    <source>
        <dbReference type="ARBA" id="ARBA00007495"/>
    </source>
</evidence>
<dbReference type="PANTHER" id="PTHR31490:SF35">
    <property type="entry name" value="ENDO-1,4-BETA-XYLANASE"/>
    <property type="match status" value="1"/>
</dbReference>
<evidence type="ECO:0000256" key="10">
    <source>
        <dbReference type="RuleBase" id="RU361174"/>
    </source>
</evidence>
<dbReference type="SUPFAM" id="SSF51445">
    <property type="entry name" value="(Trans)glycosidases"/>
    <property type="match status" value="1"/>
</dbReference>